<reference evidence="4 5" key="1">
    <citation type="journal article" date="2016" name="Nat. Commun.">
        <title>Thousands of microbial genomes shed light on interconnected biogeochemical processes in an aquifer system.</title>
        <authorList>
            <person name="Anantharaman K."/>
            <person name="Brown C.T."/>
            <person name="Hug L.A."/>
            <person name="Sharon I."/>
            <person name="Castelle C.J."/>
            <person name="Probst A.J."/>
            <person name="Thomas B.C."/>
            <person name="Singh A."/>
            <person name="Wilkins M.J."/>
            <person name="Karaoz U."/>
            <person name="Brodie E.L."/>
            <person name="Williams K.H."/>
            <person name="Hubbard S.S."/>
            <person name="Banfield J.F."/>
        </authorList>
    </citation>
    <scope>NUCLEOTIDE SEQUENCE [LARGE SCALE GENOMIC DNA]</scope>
</reference>
<evidence type="ECO:0000256" key="1">
    <source>
        <dbReference type="ARBA" id="ARBA00022679"/>
    </source>
</evidence>
<dbReference type="AlphaFoldDB" id="A0A1F5PJ90"/>
<dbReference type="FunFam" id="3.40.50.2000:FF:000119">
    <property type="entry name" value="Glycosyl transferase group 1"/>
    <property type="match status" value="1"/>
</dbReference>
<evidence type="ECO:0000259" key="3">
    <source>
        <dbReference type="Pfam" id="PF13439"/>
    </source>
</evidence>
<evidence type="ECO:0000259" key="2">
    <source>
        <dbReference type="Pfam" id="PF00534"/>
    </source>
</evidence>
<gene>
    <name evidence="4" type="ORF">A3E29_00060</name>
</gene>
<keyword evidence="1" id="KW-0808">Transferase</keyword>
<dbReference type="SUPFAM" id="SSF53756">
    <property type="entry name" value="UDP-Glycosyltransferase/glycogen phosphorylase"/>
    <property type="match status" value="1"/>
</dbReference>
<evidence type="ECO:0008006" key="6">
    <source>
        <dbReference type="Google" id="ProtNLM"/>
    </source>
</evidence>
<evidence type="ECO:0000313" key="5">
    <source>
        <dbReference type="Proteomes" id="UP000177682"/>
    </source>
</evidence>
<dbReference type="GO" id="GO:0009103">
    <property type="term" value="P:lipopolysaccharide biosynthetic process"/>
    <property type="evidence" value="ECO:0007669"/>
    <property type="project" value="TreeGrafter"/>
</dbReference>
<dbReference type="Pfam" id="PF13439">
    <property type="entry name" value="Glyco_transf_4"/>
    <property type="match status" value="1"/>
</dbReference>
<dbReference type="CDD" id="cd03809">
    <property type="entry name" value="GT4_MtfB-like"/>
    <property type="match status" value="1"/>
</dbReference>
<comment type="caution">
    <text evidence="4">The sequence shown here is derived from an EMBL/GenBank/DDBJ whole genome shotgun (WGS) entry which is preliminary data.</text>
</comment>
<feature type="domain" description="Glycosyl transferase family 1" evidence="2">
    <location>
        <begin position="192"/>
        <end position="345"/>
    </location>
</feature>
<dbReference type="PANTHER" id="PTHR46401:SF2">
    <property type="entry name" value="GLYCOSYLTRANSFERASE WBBK-RELATED"/>
    <property type="match status" value="1"/>
</dbReference>
<dbReference type="InterPro" id="IPR001296">
    <property type="entry name" value="Glyco_trans_1"/>
</dbReference>
<protein>
    <recommendedName>
        <fullName evidence="6">Glycosyl transferase family 1 domain-containing protein</fullName>
    </recommendedName>
</protein>
<dbReference type="EMBL" id="MFEY01000008">
    <property type="protein sequence ID" value="OGE89770.1"/>
    <property type="molecule type" value="Genomic_DNA"/>
</dbReference>
<evidence type="ECO:0000313" key="4">
    <source>
        <dbReference type="EMBL" id="OGE89770.1"/>
    </source>
</evidence>
<organism evidence="4 5">
    <name type="scientific">Candidatus Doudnabacteria bacterium RIFCSPHIGHO2_12_FULL_48_16</name>
    <dbReference type="NCBI Taxonomy" id="1817838"/>
    <lineage>
        <taxon>Bacteria</taxon>
        <taxon>Candidatus Doudnaibacteriota</taxon>
    </lineage>
</organism>
<dbReference type="Gene3D" id="3.40.50.2000">
    <property type="entry name" value="Glycogen Phosphorylase B"/>
    <property type="match status" value="2"/>
</dbReference>
<dbReference type="Proteomes" id="UP000177682">
    <property type="component" value="Unassembled WGS sequence"/>
</dbReference>
<name>A0A1F5PJ90_9BACT</name>
<dbReference type="InterPro" id="IPR028098">
    <property type="entry name" value="Glyco_trans_4-like_N"/>
</dbReference>
<dbReference type="PANTHER" id="PTHR46401">
    <property type="entry name" value="GLYCOSYLTRANSFERASE WBBK-RELATED"/>
    <property type="match status" value="1"/>
</dbReference>
<dbReference type="GO" id="GO:0016757">
    <property type="term" value="F:glycosyltransferase activity"/>
    <property type="evidence" value="ECO:0007669"/>
    <property type="project" value="InterPro"/>
</dbReference>
<accession>A0A1F5PJ90</accession>
<sequence>MKIGLEAERANLPNPTGVERYAAELIKNLARLDSKNEYILYFRTKPQPWFYELPKNFHIRLIPFPKFWTQIRLSWEMITHPVDVLVILASVLPIIHPRNSIFTTHDVAFEMFPQAFTRFMRNYLIWSTRFAAKHARKILAASQATKDDLVRLYKINPDKITVTLLGFSSEEFYPRQYEQVQAVLDKYGLVYQKYVLFVGTIQPRKNVERLAEAFHKLRKQYHVEEKLAIFGGRGWLWEPIVKKIKMVGLDGSAKYYDYVAKEDLPFLYAGAKLLTLPALYEGFGLPPLEAMASGVPVVVSNISSLPEVVGEAGVLVDPNSVDSIAEGLLKVLTDNNLRQEMISKGLEQAKKFSWENTAKKTLEVIESINVD</sequence>
<dbReference type="Pfam" id="PF00534">
    <property type="entry name" value="Glycos_transf_1"/>
    <property type="match status" value="1"/>
</dbReference>
<feature type="domain" description="Glycosyltransferase subfamily 4-like N-terminal" evidence="3">
    <location>
        <begin position="16"/>
        <end position="163"/>
    </location>
</feature>
<proteinExistence type="predicted"/>